<dbReference type="AlphaFoldDB" id="A0A2V1D2L1"/>
<name>A0A2V1D2L1_9PLEO</name>
<reference evidence="3 4" key="1">
    <citation type="journal article" date="2018" name="Sci. Rep.">
        <title>Comparative genomics provides insights into the lifestyle and reveals functional heterogeneity of dark septate endophytic fungi.</title>
        <authorList>
            <person name="Knapp D.G."/>
            <person name="Nemeth J.B."/>
            <person name="Barry K."/>
            <person name="Hainaut M."/>
            <person name="Henrissat B."/>
            <person name="Johnson J."/>
            <person name="Kuo A."/>
            <person name="Lim J.H.P."/>
            <person name="Lipzen A."/>
            <person name="Nolan M."/>
            <person name="Ohm R.A."/>
            <person name="Tamas L."/>
            <person name="Grigoriev I.V."/>
            <person name="Spatafora J.W."/>
            <person name="Nagy L.G."/>
            <person name="Kovacs G.M."/>
        </authorList>
    </citation>
    <scope>NUCLEOTIDE SEQUENCE [LARGE SCALE GENOMIC DNA]</scope>
    <source>
        <strain evidence="3 4">DSE2036</strain>
    </source>
</reference>
<feature type="signal peptide" evidence="2">
    <location>
        <begin position="1"/>
        <end position="19"/>
    </location>
</feature>
<sequence length="309" mass="30180">MHFTKQIAVAACLASYASAHGTVVSMNGANGVTMPGLTVADGTPRDCSSNGCGSQADTAIMRDREISSGKCGPLGRTQGNGPVDAAVMIANFMGASTAPTNKGAASSVGVEDNIQGAGGNGATKRQLLGGLLGGGKGKGGGGATGIGGLLGGGGTKAEGAPESRVAASAGQGASSGLPTAGDDGSINMTFRQINQDGAGPFEAAVDGTSGGTDPAAFQDATVTKDVPGLGVQGISLATSTEFEMVVQMPAGMTCDATVAGVNNVCVARVRNGAAAGPFGGSVAFTQSAANRKRAIAYRLKKRMEIGNIH</sequence>
<evidence type="ECO:0000256" key="1">
    <source>
        <dbReference type="SAM" id="MobiDB-lite"/>
    </source>
</evidence>
<accession>A0A2V1D2L1</accession>
<evidence type="ECO:0000256" key="2">
    <source>
        <dbReference type="SAM" id="SignalP"/>
    </source>
</evidence>
<dbReference type="EMBL" id="KZ805704">
    <property type="protein sequence ID" value="PVH92235.1"/>
    <property type="molecule type" value="Genomic_DNA"/>
</dbReference>
<dbReference type="InterPro" id="IPR021476">
    <property type="entry name" value="Egh16-like"/>
</dbReference>
<evidence type="ECO:0000313" key="4">
    <source>
        <dbReference type="Proteomes" id="UP000244855"/>
    </source>
</evidence>
<dbReference type="Pfam" id="PF11327">
    <property type="entry name" value="Egh16-like"/>
    <property type="match status" value="1"/>
</dbReference>
<keyword evidence="4" id="KW-1185">Reference proteome</keyword>
<organism evidence="3 4">
    <name type="scientific">Periconia macrospinosa</name>
    <dbReference type="NCBI Taxonomy" id="97972"/>
    <lineage>
        <taxon>Eukaryota</taxon>
        <taxon>Fungi</taxon>
        <taxon>Dikarya</taxon>
        <taxon>Ascomycota</taxon>
        <taxon>Pezizomycotina</taxon>
        <taxon>Dothideomycetes</taxon>
        <taxon>Pleosporomycetidae</taxon>
        <taxon>Pleosporales</taxon>
        <taxon>Massarineae</taxon>
        <taxon>Periconiaceae</taxon>
        <taxon>Periconia</taxon>
    </lineage>
</organism>
<protein>
    <recommendedName>
        <fullName evidence="5">Cell surface protein</fullName>
    </recommendedName>
</protein>
<dbReference type="Proteomes" id="UP000244855">
    <property type="component" value="Unassembled WGS sequence"/>
</dbReference>
<proteinExistence type="predicted"/>
<keyword evidence="2" id="KW-0732">Signal</keyword>
<evidence type="ECO:0000313" key="3">
    <source>
        <dbReference type="EMBL" id="PVH92235.1"/>
    </source>
</evidence>
<feature type="compositionally biased region" description="Low complexity" evidence="1">
    <location>
        <begin position="166"/>
        <end position="176"/>
    </location>
</feature>
<dbReference type="STRING" id="97972.A0A2V1D2L1"/>
<feature type="region of interest" description="Disordered" evidence="1">
    <location>
        <begin position="154"/>
        <end position="184"/>
    </location>
</feature>
<gene>
    <name evidence="3" type="ORF">DM02DRAFT_576071</name>
</gene>
<evidence type="ECO:0008006" key="5">
    <source>
        <dbReference type="Google" id="ProtNLM"/>
    </source>
</evidence>
<dbReference type="PANTHER" id="PTHR34618">
    <property type="entry name" value="SURFACE PROTEIN MAS1, PUTATIVE-RELATED"/>
    <property type="match status" value="1"/>
</dbReference>
<dbReference type="OrthoDB" id="5310497at2759"/>
<dbReference type="PANTHER" id="PTHR34618:SF1">
    <property type="entry name" value="SECRETED PROTEIN"/>
    <property type="match status" value="1"/>
</dbReference>
<feature type="chain" id="PRO_5016020161" description="Cell surface protein" evidence="2">
    <location>
        <begin position="20"/>
        <end position="309"/>
    </location>
</feature>